<keyword evidence="3" id="KW-0742">SOS response</keyword>
<protein>
    <submittedName>
        <fullName evidence="6">UvrB/UvrC motif-containing protein</fullName>
    </submittedName>
</protein>
<accession>A0ABS0XMQ0</accession>
<evidence type="ECO:0000259" key="5">
    <source>
        <dbReference type="PROSITE" id="PS50151"/>
    </source>
</evidence>
<name>A0ABS0XMQ0_9SPHN</name>
<comment type="caution">
    <text evidence="6">The sequence shown here is derived from an EMBL/GenBank/DDBJ whole genome shotgun (WGS) entry which is preliminary data.</text>
</comment>
<evidence type="ECO:0000256" key="3">
    <source>
        <dbReference type="ARBA" id="ARBA00023236"/>
    </source>
</evidence>
<dbReference type="RefSeq" id="WP_199036115.1">
    <property type="nucleotide sequence ID" value="NZ_JAELXS010000003.1"/>
</dbReference>
<gene>
    <name evidence="6" type="ORF">JAO74_05815</name>
</gene>
<evidence type="ECO:0000256" key="2">
    <source>
        <dbReference type="ARBA" id="ARBA00022881"/>
    </source>
</evidence>
<feature type="compositionally biased region" description="Polar residues" evidence="4">
    <location>
        <begin position="55"/>
        <end position="67"/>
    </location>
</feature>
<keyword evidence="1" id="KW-0228">DNA excision</keyword>
<dbReference type="SUPFAM" id="SSF46600">
    <property type="entry name" value="C-terminal UvrC-binding domain of UvrB"/>
    <property type="match status" value="1"/>
</dbReference>
<feature type="region of interest" description="Disordered" evidence="4">
    <location>
        <begin position="41"/>
        <end position="95"/>
    </location>
</feature>
<evidence type="ECO:0000313" key="7">
    <source>
        <dbReference type="Proteomes" id="UP000640426"/>
    </source>
</evidence>
<feature type="domain" description="UVR" evidence="5">
    <location>
        <begin position="2"/>
        <end position="37"/>
    </location>
</feature>
<dbReference type="InterPro" id="IPR001943">
    <property type="entry name" value="UVR_dom"/>
</dbReference>
<evidence type="ECO:0000313" key="6">
    <source>
        <dbReference type="EMBL" id="MBJ6121306.1"/>
    </source>
</evidence>
<feature type="compositionally biased region" description="Basic residues" evidence="4">
    <location>
        <begin position="86"/>
        <end position="95"/>
    </location>
</feature>
<evidence type="ECO:0000256" key="4">
    <source>
        <dbReference type="SAM" id="MobiDB-lite"/>
    </source>
</evidence>
<keyword evidence="7" id="KW-1185">Reference proteome</keyword>
<sequence length="95" mass="10362">MAQNIEELQARMEAAARAMDFEEAGRLRDQINLIRGGASMTEAATAETAGIRRQQPGSMGLGSSRQQVAPPAGWTPPPKPDLMTTGRRRTKAERR</sequence>
<keyword evidence="2" id="KW-0234">DNA repair</keyword>
<keyword evidence="2" id="KW-0267">Excision nuclease</keyword>
<reference evidence="7" key="1">
    <citation type="submission" date="2020-12" db="EMBL/GenBank/DDBJ databases">
        <title>Hymenobacter sp.</title>
        <authorList>
            <person name="Kim M.K."/>
        </authorList>
    </citation>
    <scope>NUCLEOTIDE SEQUENCE [LARGE SCALE GENOMIC DNA]</scope>
    <source>
        <strain evidence="7">BT553</strain>
    </source>
</reference>
<dbReference type="Gene3D" id="4.10.860.10">
    <property type="entry name" value="UVR domain"/>
    <property type="match status" value="1"/>
</dbReference>
<dbReference type="EMBL" id="JAELXS010000003">
    <property type="protein sequence ID" value="MBJ6121306.1"/>
    <property type="molecule type" value="Genomic_DNA"/>
</dbReference>
<keyword evidence="3" id="KW-0227">DNA damage</keyword>
<organism evidence="6 7">
    <name type="scientific">Sphingomonas mollis</name>
    <dbReference type="NCBI Taxonomy" id="2795726"/>
    <lineage>
        <taxon>Bacteria</taxon>
        <taxon>Pseudomonadati</taxon>
        <taxon>Pseudomonadota</taxon>
        <taxon>Alphaproteobacteria</taxon>
        <taxon>Sphingomonadales</taxon>
        <taxon>Sphingomonadaceae</taxon>
        <taxon>Sphingomonas</taxon>
    </lineage>
</organism>
<evidence type="ECO:0000256" key="1">
    <source>
        <dbReference type="ARBA" id="ARBA00022769"/>
    </source>
</evidence>
<dbReference type="Pfam" id="PF02151">
    <property type="entry name" value="UVR"/>
    <property type="match status" value="1"/>
</dbReference>
<dbReference type="InterPro" id="IPR036876">
    <property type="entry name" value="UVR_dom_sf"/>
</dbReference>
<proteinExistence type="predicted"/>
<dbReference type="PROSITE" id="PS50151">
    <property type="entry name" value="UVR"/>
    <property type="match status" value="1"/>
</dbReference>
<dbReference type="Proteomes" id="UP000640426">
    <property type="component" value="Unassembled WGS sequence"/>
</dbReference>